<comment type="caution">
    <text evidence="2">The sequence shown here is derived from an EMBL/GenBank/DDBJ whole genome shotgun (WGS) entry which is preliminary data.</text>
</comment>
<reference evidence="2" key="1">
    <citation type="submission" date="2020-12" db="EMBL/GenBank/DDBJ databases">
        <title>The genome sequence of Inhella sp. 4Y17.</title>
        <authorList>
            <person name="Liu Y."/>
        </authorList>
    </citation>
    <scope>NUCLEOTIDE SEQUENCE</scope>
    <source>
        <strain evidence="2">4Y10</strain>
    </source>
</reference>
<name>A0A931NAW3_9BURK</name>
<proteinExistence type="predicted"/>
<dbReference type="Proteomes" id="UP000620139">
    <property type="component" value="Unassembled WGS sequence"/>
</dbReference>
<dbReference type="AlphaFoldDB" id="A0A931NAW3"/>
<accession>A0A931NAW3</accession>
<protein>
    <submittedName>
        <fullName evidence="2">Uncharacterized protein</fullName>
    </submittedName>
</protein>
<keyword evidence="1" id="KW-0732">Signal</keyword>
<dbReference type="EMBL" id="JAEDAL010000003">
    <property type="protein sequence ID" value="MBH9552918.1"/>
    <property type="molecule type" value="Genomic_DNA"/>
</dbReference>
<gene>
    <name evidence="2" type="ORF">I7X43_08630</name>
</gene>
<evidence type="ECO:0000256" key="1">
    <source>
        <dbReference type="SAM" id="SignalP"/>
    </source>
</evidence>
<dbReference type="RefSeq" id="WP_198100532.1">
    <property type="nucleotide sequence ID" value="NZ_JAEDAL010000003.1"/>
</dbReference>
<evidence type="ECO:0000313" key="3">
    <source>
        <dbReference type="Proteomes" id="UP000620139"/>
    </source>
</evidence>
<evidence type="ECO:0000313" key="2">
    <source>
        <dbReference type="EMBL" id="MBH9552918.1"/>
    </source>
</evidence>
<organism evidence="2 3">
    <name type="scientific">Inhella gelatinilytica</name>
    <dbReference type="NCBI Taxonomy" id="2795030"/>
    <lineage>
        <taxon>Bacteria</taxon>
        <taxon>Pseudomonadati</taxon>
        <taxon>Pseudomonadota</taxon>
        <taxon>Betaproteobacteria</taxon>
        <taxon>Burkholderiales</taxon>
        <taxon>Sphaerotilaceae</taxon>
        <taxon>Inhella</taxon>
    </lineage>
</organism>
<feature type="chain" id="PRO_5036951093" evidence="1">
    <location>
        <begin position="19"/>
        <end position="163"/>
    </location>
</feature>
<feature type="signal peptide" evidence="1">
    <location>
        <begin position="1"/>
        <end position="18"/>
    </location>
</feature>
<keyword evidence="3" id="KW-1185">Reference proteome</keyword>
<sequence length="163" mass="17940">MRALLVATLILALTPSWATPTVPSTKSSRKVTKAVAPVPVQEPLPLDDAQLSVVPNVLLGESQCEFGRKVRLEPHPQWNGRFLLTLDQKVYTLTPQPTTTGVIRLENTQDGLLWLQVPVKSMLMNSKIGQRMADNCLHSAQVAEVEAMRVQEEATSTTQTLSQ</sequence>